<evidence type="ECO:0000259" key="1">
    <source>
        <dbReference type="PROSITE" id="PS51737"/>
    </source>
</evidence>
<dbReference type="InterPro" id="IPR041468">
    <property type="entry name" value="HTH_ParB/Spo0J"/>
</dbReference>
<reference evidence="3" key="1">
    <citation type="journal article" date="2019" name="Int. J. Syst. Evol. Microbiol.">
        <title>Halobacteriovorax valvorus sp. nov., a novel prokaryotic predator isolated from coastal seawater of China.</title>
        <authorList>
            <person name="Chen M.-X."/>
        </authorList>
    </citation>
    <scope>NUCLEOTIDE SEQUENCE [LARGE SCALE GENOMIC DNA]</scope>
    <source>
        <strain evidence="3">BL9</strain>
    </source>
</reference>
<dbReference type="Proteomes" id="UP000443582">
    <property type="component" value="Unassembled WGS sequence"/>
</dbReference>
<evidence type="ECO:0000313" key="3">
    <source>
        <dbReference type="Proteomes" id="UP000443582"/>
    </source>
</evidence>
<name>A0ABY0IGL2_9BACT</name>
<proteinExistence type="predicted"/>
<comment type="caution">
    <text evidence="2">The sequence shown here is derived from an EMBL/GenBank/DDBJ whole genome shotgun (WGS) entry which is preliminary data.</text>
</comment>
<dbReference type="SUPFAM" id="SSF109709">
    <property type="entry name" value="KorB DNA-binding domain-like"/>
    <property type="match status" value="1"/>
</dbReference>
<dbReference type="InterPro" id="IPR011109">
    <property type="entry name" value="DNA_bind_recombinase_dom"/>
</dbReference>
<dbReference type="PROSITE" id="PS51737">
    <property type="entry name" value="RECOMBINASE_DNA_BIND"/>
    <property type="match status" value="1"/>
</dbReference>
<accession>A0ABY0IGL2</accession>
<keyword evidence="3" id="KW-1185">Reference proteome</keyword>
<dbReference type="Pfam" id="PF07508">
    <property type="entry name" value="Recombinase"/>
    <property type="match status" value="1"/>
</dbReference>
<dbReference type="InterPro" id="IPR038109">
    <property type="entry name" value="DNA_bind_recomb_sf"/>
</dbReference>
<sequence>MVDEGRCHAHQSSSVDNNYSSLIILAFHYLSTPIQNEVLLRKLYIEMDLSSYQIAEVSGWSRTSISDALRILDLSKETKKAPNLKFGEKLVGGKRVPHKEEQKVIKKIITLRNKGLSFRAIANYLNEKRVPSKLGRKWNKTTVGDIINRNQNQEA</sequence>
<protein>
    <recommendedName>
        <fullName evidence="1">Recombinase domain-containing protein</fullName>
    </recommendedName>
</protein>
<dbReference type="EMBL" id="QDKL01000002">
    <property type="protein sequence ID" value="RZF21720.1"/>
    <property type="molecule type" value="Genomic_DNA"/>
</dbReference>
<dbReference type="Gene3D" id="3.90.1750.20">
    <property type="entry name" value="Putative Large Serine Recombinase, Chain B, Domain 2"/>
    <property type="match status" value="1"/>
</dbReference>
<evidence type="ECO:0000313" key="2">
    <source>
        <dbReference type="EMBL" id="RZF21720.1"/>
    </source>
</evidence>
<feature type="domain" description="Recombinase" evidence="1">
    <location>
        <begin position="85"/>
        <end position="155"/>
    </location>
</feature>
<dbReference type="Pfam" id="PF17762">
    <property type="entry name" value="HTH_ParB"/>
    <property type="match status" value="1"/>
</dbReference>
<organism evidence="2 3">
    <name type="scientific">Halobacteriovorax vibrionivorans</name>
    <dbReference type="NCBI Taxonomy" id="2152716"/>
    <lineage>
        <taxon>Bacteria</taxon>
        <taxon>Pseudomonadati</taxon>
        <taxon>Bdellovibrionota</taxon>
        <taxon>Bacteriovoracia</taxon>
        <taxon>Bacteriovoracales</taxon>
        <taxon>Halobacteriovoraceae</taxon>
        <taxon>Halobacteriovorax</taxon>
    </lineage>
</organism>
<gene>
    <name evidence="2" type="ORF">DAY19_08505</name>
</gene>